<gene>
    <name evidence="2" type="ORF">Asru_1052_03</name>
</gene>
<accession>A0A0D6PA44</accession>
<feature type="region of interest" description="Disordered" evidence="1">
    <location>
        <begin position="1"/>
        <end position="39"/>
    </location>
</feature>
<evidence type="ECO:0008006" key="4">
    <source>
        <dbReference type="Google" id="ProtNLM"/>
    </source>
</evidence>
<protein>
    <recommendedName>
        <fullName evidence="4">Rho termination factor N-terminal domain-containing protein</fullName>
    </recommendedName>
</protein>
<proteinExistence type="predicted"/>
<dbReference type="EMBL" id="BANB01001043">
    <property type="protein sequence ID" value="GAN78547.1"/>
    <property type="molecule type" value="Genomic_DNA"/>
</dbReference>
<keyword evidence="3" id="KW-1185">Reference proteome</keyword>
<organism evidence="2 3">
    <name type="scientific">Acidisphaera rubrifaciens HS-AP3</name>
    <dbReference type="NCBI Taxonomy" id="1231350"/>
    <lineage>
        <taxon>Bacteria</taxon>
        <taxon>Pseudomonadati</taxon>
        <taxon>Pseudomonadota</taxon>
        <taxon>Alphaproteobacteria</taxon>
        <taxon>Acetobacterales</taxon>
        <taxon>Acetobacteraceae</taxon>
        <taxon>Acidisphaera</taxon>
    </lineage>
</organism>
<name>A0A0D6PA44_9PROT</name>
<evidence type="ECO:0000313" key="3">
    <source>
        <dbReference type="Proteomes" id="UP000032680"/>
    </source>
</evidence>
<comment type="caution">
    <text evidence="2">The sequence shown here is derived from an EMBL/GenBank/DDBJ whole genome shotgun (WGS) entry which is preliminary data.</text>
</comment>
<reference evidence="2 3" key="1">
    <citation type="submission" date="2012-11" db="EMBL/GenBank/DDBJ databases">
        <title>Whole genome sequence of Acidisphaera rubrifaciens HS-AP3.</title>
        <authorList>
            <person name="Azuma Y."/>
            <person name="Higashiura N."/>
            <person name="Hirakawa H."/>
            <person name="Matsushita K."/>
        </authorList>
    </citation>
    <scope>NUCLEOTIDE SEQUENCE [LARGE SCALE GENOMIC DNA]</scope>
    <source>
        <strain evidence="2 3">HS-AP3</strain>
    </source>
</reference>
<evidence type="ECO:0000313" key="2">
    <source>
        <dbReference type="EMBL" id="GAN78547.1"/>
    </source>
</evidence>
<dbReference type="AlphaFoldDB" id="A0A0D6PA44"/>
<dbReference type="Proteomes" id="UP000032680">
    <property type="component" value="Unassembled WGS sequence"/>
</dbReference>
<sequence length="68" mass="7266">MSTRKAATSRKAMPNKAAAKKATAKTSRKTASARGGETRAALYAEIKRRGIAGCSRMSKAELARRLGR</sequence>
<feature type="compositionally biased region" description="Basic residues" evidence="1">
    <location>
        <begin position="18"/>
        <end position="28"/>
    </location>
</feature>
<evidence type="ECO:0000256" key="1">
    <source>
        <dbReference type="SAM" id="MobiDB-lite"/>
    </source>
</evidence>